<keyword evidence="10" id="KW-1185">Reference proteome</keyword>
<evidence type="ECO:0000256" key="5">
    <source>
        <dbReference type="ARBA" id="ARBA00023136"/>
    </source>
</evidence>
<keyword evidence="2" id="KW-0813">Transport</keyword>
<dbReference type="InterPro" id="IPR057601">
    <property type="entry name" value="Oar-like_b-barrel"/>
</dbReference>
<feature type="chain" id="PRO_5046060822" evidence="7">
    <location>
        <begin position="22"/>
        <end position="1078"/>
    </location>
</feature>
<dbReference type="Pfam" id="PF25183">
    <property type="entry name" value="OMP_b-brl_4"/>
    <property type="match status" value="1"/>
</dbReference>
<protein>
    <submittedName>
        <fullName evidence="9">Carboxypeptidase regulatory-like domain-containing protein</fullName>
    </submittedName>
</protein>
<dbReference type="Pfam" id="PF13620">
    <property type="entry name" value="CarboxypepD_reg"/>
    <property type="match status" value="1"/>
</dbReference>
<feature type="signal peptide" evidence="7">
    <location>
        <begin position="1"/>
        <end position="21"/>
    </location>
</feature>
<dbReference type="RefSeq" id="WP_344849832.1">
    <property type="nucleotide sequence ID" value="NZ_BAABBY010000002.1"/>
</dbReference>
<organism evidence="9 10">
    <name type="scientific">Pedobacter jeongneungensis</name>
    <dbReference type="NCBI Taxonomy" id="947309"/>
    <lineage>
        <taxon>Bacteria</taxon>
        <taxon>Pseudomonadati</taxon>
        <taxon>Bacteroidota</taxon>
        <taxon>Sphingobacteriia</taxon>
        <taxon>Sphingobacteriales</taxon>
        <taxon>Sphingobacteriaceae</taxon>
        <taxon>Pedobacter</taxon>
    </lineage>
</organism>
<dbReference type="PANTHER" id="PTHR30069">
    <property type="entry name" value="TONB-DEPENDENT OUTER MEMBRANE RECEPTOR"/>
    <property type="match status" value="1"/>
</dbReference>
<evidence type="ECO:0000256" key="6">
    <source>
        <dbReference type="ARBA" id="ARBA00023237"/>
    </source>
</evidence>
<dbReference type="SUPFAM" id="SSF56935">
    <property type="entry name" value="Porins"/>
    <property type="match status" value="1"/>
</dbReference>
<keyword evidence="3" id="KW-1134">Transmembrane beta strand</keyword>
<keyword evidence="6" id="KW-0998">Cell outer membrane</keyword>
<evidence type="ECO:0000259" key="8">
    <source>
        <dbReference type="Pfam" id="PF25183"/>
    </source>
</evidence>
<evidence type="ECO:0000313" key="9">
    <source>
        <dbReference type="EMBL" id="GAA4199201.1"/>
    </source>
</evidence>
<gene>
    <name evidence="9" type="ORF">GCM10022289_09170</name>
</gene>
<dbReference type="EMBL" id="BAABBY010000002">
    <property type="protein sequence ID" value="GAA4199201.1"/>
    <property type="molecule type" value="Genomic_DNA"/>
</dbReference>
<dbReference type="InterPro" id="IPR008969">
    <property type="entry name" value="CarboxyPept-like_regulatory"/>
</dbReference>
<keyword evidence="5" id="KW-0472">Membrane</keyword>
<comment type="caution">
    <text evidence="9">The sequence shown here is derived from an EMBL/GenBank/DDBJ whole genome shotgun (WGS) entry which is preliminary data.</text>
</comment>
<dbReference type="Proteomes" id="UP001501772">
    <property type="component" value="Unassembled WGS sequence"/>
</dbReference>
<evidence type="ECO:0000256" key="3">
    <source>
        <dbReference type="ARBA" id="ARBA00022452"/>
    </source>
</evidence>
<keyword evidence="4" id="KW-0812">Transmembrane</keyword>
<evidence type="ECO:0000256" key="2">
    <source>
        <dbReference type="ARBA" id="ARBA00022448"/>
    </source>
</evidence>
<dbReference type="Gene3D" id="2.40.170.20">
    <property type="entry name" value="TonB-dependent receptor, beta-barrel domain"/>
    <property type="match status" value="1"/>
</dbReference>
<reference evidence="10" key="1">
    <citation type="journal article" date="2019" name="Int. J. Syst. Evol. Microbiol.">
        <title>The Global Catalogue of Microorganisms (GCM) 10K type strain sequencing project: providing services to taxonomists for standard genome sequencing and annotation.</title>
        <authorList>
            <consortium name="The Broad Institute Genomics Platform"/>
            <consortium name="The Broad Institute Genome Sequencing Center for Infectious Disease"/>
            <person name="Wu L."/>
            <person name="Ma J."/>
        </authorList>
    </citation>
    <scope>NUCLEOTIDE SEQUENCE [LARGE SCALE GENOMIC DNA]</scope>
    <source>
        <strain evidence="10">JCM 17626</strain>
    </source>
</reference>
<name>A0ABP8B6Z3_9SPHI</name>
<accession>A0ABP8B6Z3</accession>
<proteinExistence type="predicted"/>
<dbReference type="Gene3D" id="2.60.40.1120">
    <property type="entry name" value="Carboxypeptidase-like, regulatory domain"/>
    <property type="match status" value="1"/>
</dbReference>
<dbReference type="SUPFAM" id="SSF49464">
    <property type="entry name" value="Carboxypeptidase regulatory domain-like"/>
    <property type="match status" value="1"/>
</dbReference>
<dbReference type="PANTHER" id="PTHR30069:SF46">
    <property type="entry name" value="OAR PROTEIN"/>
    <property type="match status" value="1"/>
</dbReference>
<evidence type="ECO:0000256" key="4">
    <source>
        <dbReference type="ARBA" id="ARBA00022692"/>
    </source>
</evidence>
<dbReference type="InterPro" id="IPR039426">
    <property type="entry name" value="TonB-dep_rcpt-like"/>
</dbReference>
<comment type="subcellular location">
    <subcellularLocation>
        <location evidence="1">Cell outer membrane</location>
        <topology evidence="1">Multi-pass membrane protein</topology>
    </subcellularLocation>
</comment>
<evidence type="ECO:0000256" key="1">
    <source>
        <dbReference type="ARBA" id="ARBA00004571"/>
    </source>
</evidence>
<keyword evidence="7" id="KW-0732">Signal</keyword>
<evidence type="ECO:0000256" key="7">
    <source>
        <dbReference type="SAM" id="SignalP"/>
    </source>
</evidence>
<dbReference type="InterPro" id="IPR036942">
    <property type="entry name" value="Beta-barrel_TonB_sf"/>
</dbReference>
<evidence type="ECO:0000313" key="10">
    <source>
        <dbReference type="Proteomes" id="UP001501772"/>
    </source>
</evidence>
<feature type="domain" description="TonB-dependent transporter Oar-like beta-barrel" evidence="8">
    <location>
        <begin position="241"/>
        <end position="1023"/>
    </location>
</feature>
<sequence>MKKGFLLLFAVMMLFTQHLLAQGLTTGSISGKITDNKALGLPGATIIAIHQPSGTKYATSTQKDGRFNLPSVRIGGPYTITVSSIGFTTETLTDAKVGLGENLSINIAMKDQSSQLQEVAVKGSRSNKVMNSNKNGAGLSLDRTTLDALPTISRGLNDFTRLVPQAGSQGMLGKGGKSNNVSVDGASFNNAFGLGSEQAGTPGANANAQPISLDAIDQVSVELSPYNVKVGGFTGASVNAVTRSGDNEFRGSIYNFYRNQSLVGNKVKDAEITRSKFNENTFGFRFGGPIIKNKLFFFANYEQFKNTQPGASFQANTGLSGGNISNIKATDLDALSNYLNTVYKYDAGSYQNYTLPTENKKFLIKLDWNINDKNKMSVRYNQLNASTSFGATNNLTTMGFSNNGFSRNNDIYSITGELNTTFNNKISNRIFASYNSMPDYRKYFGDLFPQVAISDNGNTYIFGTNPAGRDNRVDQKILQIQDDITISLDKHKISTGISYQYINLQNQFTYNPQGMFNFGSLAKFYNSSPAGTQTPVGVSNGEGRPESYALNYTLQPGRTVTIDNPKFAQTGLYVQDEFFPVTNLKVTAGLRADFTTFLNTPQNNPAVAGYQFQNATGGTENYSTTNTPGTKVLFSPRVGFNWDIMGDRTLQLRGGSGLFAGNIPFVFIEKAYSINGLNEGSLAPTNTQTNPNVTAPYPFNPDPRAYIPANGTLAQKYEVDLVSPNFKLPQSWRTTLGLDAKLPGGIIGSIEAIYSKDINAPYYRNVNFDYNTATTAPDGRLKYTSNKINQNINGAYVLDNINQGHQFFLTESINKQFNKAFSTSLSYTYGSSKDAYSFKSTTPNTAFNAIQVVGNPNIPVNAYTDFDLRHRIVGSVNYKIAYAKEKMATTLGLFFEGAQQGRGSYIYGGSGDVNQDAVPGNDLIFVPKDLAQINLVPSATATVQQQWDALNTFISNSKYLNSRRGQYAERNGLILPWYFQADLKFAQDFSGLLFKSKNTLQLTVDILNVTNLIDKNWGVLNTMANPAPITAVSANTFQVNPALLQKGEFIQDNGLSSVINPASSSRYRIQFGVRYSFN</sequence>